<name>A0ABS2DVQ6_9BURK</name>
<accession>A0ABS2DVQ6</accession>
<comment type="caution">
    <text evidence="1">The sequence shown here is derived from an EMBL/GenBank/DDBJ whole genome shotgun (WGS) entry which is preliminary data.</text>
</comment>
<protein>
    <submittedName>
        <fullName evidence="1">Uncharacterized protein</fullName>
    </submittedName>
</protein>
<feature type="non-terminal residue" evidence="1">
    <location>
        <position position="1"/>
    </location>
</feature>
<evidence type="ECO:0000313" key="2">
    <source>
        <dbReference type="Proteomes" id="UP000715095"/>
    </source>
</evidence>
<evidence type="ECO:0000313" key="1">
    <source>
        <dbReference type="EMBL" id="MBM6705437.1"/>
    </source>
</evidence>
<gene>
    <name evidence="1" type="ORF">H6A60_13285</name>
</gene>
<feature type="non-terminal residue" evidence="1">
    <location>
        <position position="81"/>
    </location>
</feature>
<dbReference type="Proteomes" id="UP000715095">
    <property type="component" value="Unassembled WGS sequence"/>
</dbReference>
<dbReference type="RefSeq" id="WP_205105373.1">
    <property type="nucleotide sequence ID" value="NZ_JACJJC010000504.1"/>
</dbReference>
<dbReference type="EMBL" id="JACJJC010000504">
    <property type="protein sequence ID" value="MBM6705437.1"/>
    <property type="molecule type" value="Genomic_DNA"/>
</dbReference>
<reference evidence="1 2" key="1">
    <citation type="journal article" date="2021" name="Sci. Rep.">
        <title>The distribution of antibiotic resistance genes in chicken gut microbiota commensals.</title>
        <authorList>
            <person name="Juricova H."/>
            <person name="Matiasovicova J."/>
            <person name="Kubasova T."/>
            <person name="Cejkova D."/>
            <person name="Rychlik I."/>
        </authorList>
    </citation>
    <scope>NUCLEOTIDE SEQUENCE [LARGE SCALE GENOMIC DNA]</scope>
    <source>
        <strain evidence="1 2">An829</strain>
    </source>
</reference>
<proteinExistence type="predicted"/>
<organism evidence="1 2">
    <name type="scientific">Sutterella massiliensis</name>
    <dbReference type="NCBI Taxonomy" id="1816689"/>
    <lineage>
        <taxon>Bacteria</taxon>
        <taxon>Pseudomonadati</taxon>
        <taxon>Pseudomonadota</taxon>
        <taxon>Betaproteobacteria</taxon>
        <taxon>Burkholderiales</taxon>
        <taxon>Sutterellaceae</taxon>
        <taxon>Sutterella</taxon>
    </lineage>
</organism>
<keyword evidence="2" id="KW-1185">Reference proteome</keyword>
<sequence length="81" mass="8794">MKYNISNLGQYGMMIDQAPVDLPDNAFSNAQNCRFAGGYAGRMAGEVQVFGTLASVPLFLLPMTYGTSRFVIYPGLTSIYA</sequence>